<dbReference type="InterPro" id="IPR021352">
    <property type="entry name" value="DUF2971"/>
</dbReference>
<protein>
    <submittedName>
        <fullName evidence="1">DUF2971 domain-containing protein</fullName>
    </submittedName>
</protein>
<evidence type="ECO:0000313" key="2">
    <source>
        <dbReference type="Proteomes" id="UP001159915"/>
    </source>
</evidence>
<accession>A0AA42MTC2</accession>
<proteinExistence type="predicted"/>
<dbReference type="EMBL" id="JAOCBE010000001">
    <property type="protein sequence ID" value="MDH0969412.1"/>
    <property type="molecule type" value="Genomic_DNA"/>
</dbReference>
<organism evidence="1 2">
    <name type="scientific">Acinetobacter johnsonii</name>
    <dbReference type="NCBI Taxonomy" id="40214"/>
    <lineage>
        <taxon>Bacteria</taxon>
        <taxon>Pseudomonadati</taxon>
        <taxon>Pseudomonadota</taxon>
        <taxon>Gammaproteobacteria</taxon>
        <taxon>Moraxellales</taxon>
        <taxon>Moraxellaceae</taxon>
        <taxon>Acinetobacter</taxon>
    </lineage>
</organism>
<comment type="caution">
    <text evidence="1">The sequence shown here is derived from an EMBL/GenBank/DDBJ whole genome shotgun (WGS) entry which is preliminary data.</text>
</comment>
<reference evidence="1" key="1">
    <citation type="submission" date="2022-09" db="EMBL/GenBank/DDBJ databases">
        <title>Intensive care unit water sources are persistently colonized with multi-drug resistant bacteria and are the site of extensive horizontal gene transfer of antibiotic resistance genes.</title>
        <authorList>
            <person name="Diorio-Toth L."/>
        </authorList>
    </citation>
    <scope>NUCLEOTIDE SEQUENCE</scope>
    <source>
        <strain evidence="1">GD03920</strain>
    </source>
</reference>
<dbReference type="RefSeq" id="WP_228740173.1">
    <property type="nucleotide sequence ID" value="NZ_CP079792.1"/>
</dbReference>
<gene>
    <name evidence="1" type="ORF">N5C10_09085</name>
</gene>
<dbReference type="AlphaFoldDB" id="A0AA42MTC2"/>
<sequence>MKLEKVNYMKVYKYRYGSKRDLDSLQQNYFYAPNSLELNDPYEGIFIDEILDATGLHDLFKDDFSRFYKEVKKYGIYSLSKTEKDELLWAYYANAHKGFCIEYDQEILLKIESIKLNCIVQYDVDIPKLNFSSVFHHNSISKLTELILGTKSKRWLHEDEIRIIINHFGKVEYDARAVKAIYFGFKMPKTYLDLHENNMKLPNELSPVCQEQVMEAMKGRGIKYFQMKLKSNSYEFEYTEIEDLFKNTNTRIF</sequence>
<dbReference type="Proteomes" id="UP001159915">
    <property type="component" value="Unassembled WGS sequence"/>
</dbReference>
<name>A0AA42MTC2_ACIJO</name>
<dbReference type="Pfam" id="PF11185">
    <property type="entry name" value="DUF2971"/>
    <property type="match status" value="1"/>
</dbReference>
<evidence type="ECO:0000313" key="1">
    <source>
        <dbReference type="EMBL" id="MDH0969412.1"/>
    </source>
</evidence>